<evidence type="ECO:0000259" key="5">
    <source>
        <dbReference type="Pfam" id="PF12255"/>
    </source>
</evidence>
<evidence type="ECO:0000313" key="8">
    <source>
        <dbReference type="Proteomes" id="UP001211689"/>
    </source>
</evidence>
<dbReference type="Pfam" id="PF12256">
    <property type="entry name" value="TcdB_toxin_midN"/>
    <property type="match status" value="1"/>
</dbReference>
<sequence>MNRTEQSRLSVAQPTLPKGGGAIQGMGEALGAVGMSGMASMTLSLPISPGRGYAPGLVLNYSSGAGNGAFAMGWNCAPLAIRRRTSGGVPLYTNDDTFLTPDGEDLVPERDANGQVVSATTTRYGDLELGEEYRVIRYRPCIEGGFSRFEQWSPLSGGPAFWLIRAADGQLLCLGKSAQARIADPNDPTGRIGAWLLEESVTLTGEHILYQYKDENTEGVDLSSSEATRTQTANRYLAHVQYGNVSGYAPLYAWARFSSAEAPAWLFSLVFDYGERSLDPVVPPTWEPQQPWLCREDSFSDYAFGFEVRTHRLCHQVLMFHHFPEELGQASTLVARLLLSYQQSPRLSLLLGAQRLAYESSGQVQSIPPVDYFYTPFDMNFQAQSYAALPAFPGLSDGVQYQLVDLYGEGLPGVLYQVGTDWRYQAPVRGTPGPDAITYGPWQSLSQIPALLPEEGGRQALIDITGDGRLNWLIAQPALAGFFTLNPDHSWSRFVPFAALPAEFLQPEAQLADLVGAGLSDLALIGPKSVRLYANQRWEGFAQGQDVPHNTDDRLPLASGNAAALVVFSDVLGSGQQHLVQITYNQITCWPNLGRGNFGEPIVLGALPFEQATFNPDRVYLADLDGSGATDLVYAESDRFLVFMNRSGNGFDPVPALLPMPPGVRFDQLDQVQFSDIDGSGSASLVLTRTHIQPQHWAYNFAPRKPYLLSDYNNNMGAHGSLVYRSSAQEWLDEKQADPLSVCDLPFAVQVVAQVVSLDEISGNQLTQQYLYRRGVYAGVDREFRGFGFVQHLDTNHFAHSTRQDLPYAEPTLTRVWYHTGQEGTELRSGMVRFDDPAMFRLGPPRLTWRNPQSGQDELLVAPDDATRYELYRALKGQVLHEEVYGADSSALSSVPYSVRSYRLQVRQLQKAATLKAYGVALPMALEQLSVGYQRIEADPIVQQQVLLQSDEFGAPTWSVAINYARRPQPGTNPYPPEVPDALWASTYDEAQEPLRLTEERATTYNLIEPTVWRLGLPYQLRQNVLTYEADYPCYPLTAQGLSYESLIAADGLLGPTRPRELAGQAVTYYFNAAGTQALPPGTPPPPLALMHHIETAELDEEALEVYAELPDLTARLIEAGYVERTAVLNEDEWTAPTLWVIPSGFSTYVDATGNWLPFYAPRATQSTPIVAPHHFTYDQYSCVILGVVDGLGNRVVAEYDYRFLTPRRMLDANENPQEVLLDALGRVVAQSFYGTELSESDEVVPVGFKPVAEFNPQAPACHDIGAALDDPEGAVQGAAGTYLYDLYAWMGEGPDMSVPELSSDVLSALYSHQLLDRSGRWRARAYVWARTTQALPGVPDTLRAQILASLRSPVQVAALLADQYPDEISSTRHIQITLSYSDGFGRSLQAKQKCPPGLAYVVNADGQLELSDGKPVERDTGTAPRWAVSGRVEYDNKGQPVRAYQPYFIDQPVYLNDDQAYLWGYADTHYYDPLGQEVAVVTAMGFLRRARYFPWFTIAEDENDTLEEVMAAEAVNHDIGSRL</sequence>
<protein>
    <submittedName>
        <fullName evidence="7">Toxin</fullName>
    </submittedName>
</protein>
<comment type="caution">
    <text evidence="7">The sequence shown here is derived from an EMBL/GenBank/DDBJ whole genome shotgun (WGS) entry which is preliminary data.</text>
</comment>
<evidence type="ECO:0000256" key="1">
    <source>
        <dbReference type="ARBA" id="ARBA00004613"/>
    </source>
</evidence>
<keyword evidence="3" id="KW-0843">Virulence</keyword>
<dbReference type="RefSeq" id="WP_271472614.1">
    <property type="nucleotide sequence ID" value="NZ_JANEWF010000073.1"/>
</dbReference>
<dbReference type="SUPFAM" id="SSF69318">
    <property type="entry name" value="Integrin alpha N-terminal domain"/>
    <property type="match status" value="1"/>
</dbReference>
<organism evidence="7 8">
    <name type="scientific">Metapseudomonas resinovorans</name>
    <name type="common">Pseudomonas resinovorans</name>
    <dbReference type="NCBI Taxonomy" id="53412"/>
    <lineage>
        <taxon>Bacteria</taxon>
        <taxon>Pseudomonadati</taxon>
        <taxon>Pseudomonadota</taxon>
        <taxon>Gammaproteobacteria</taxon>
        <taxon>Pseudomonadales</taxon>
        <taxon>Pseudomonadaceae</taxon>
        <taxon>Metapseudomonas</taxon>
    </lineage>
</organism>
<gene>
    <name evidence="7" type="ORF">NNO07_27625</name>
</gene>
<dbReference type="EMBL" id="JANEWF010000073">
    <property type="protein sequence ID" value="MDA8486846.1"/>
    <property type="molecule type" value="Genomic_DNA"/>
</dbReference>
<evidence type="ECO:0000256" key="2">
    <source>
        <dbReference type="ARBA" id="ARBA00022525"/>
    </source>
</evidence>
<feature type="domain" description="Insecticide toxin TcdB middle/C-terminal" evidence="5">
    <location>
        <begin position="871"/>
        <end position="1017"/>
    </location>
</feature>
<dbReference type="InterPro" id="IPR022044">
    <property type="entry name" value="TcdB_toxin_mid/C"/>
</dbReference>
<evidence type="ECO:0000256" key="3">
    <source>
        <dbReference type="ARBA" id="ARBA00023026"/>
    </source>
</evidence>
<dbReference type="InterPro" id="IPR022045">
    <property type="entry name" value="TcdB_toxin_mid/N"/>
</dbReference>
<evidence type="ECO:0000259" key="6">
    <source>
        <dbReference type="Pfam" id="PF12256"/>
    </source>
</evidence>
<dbReference type="Pfam" id="PF12255">
    <property type="entry name" value="TcdB_toxin_midC"/>
    <property type="match status" value="1"/>
</dbReference>
<accession>A0ABT4YDN7</accession>
<dbReference type="Pfam" id="PF03534">
    <property type="entry name" value="SpvB"/>
    <property type="match status" value="1"/>
</dbReference>
<dbReference type="InterPro" id="IPR028994">
    <property type="entry name" value="Integrin_alpha_N"/>
</dbReference>
<feature type="compositionally biased region" description="Polar residues" evidence="4">
    <location>
        <begin position="1"/>
        <end position="13"/>
    </location>
</feature>
<keyword evidence="8" id="KW-1185">Reference proteome</keyword>
<dbReference type="PRINTS" id="PR01341">
    <property type="entry name" value="SALSPVBPROT"/>
</dbReference>
<feature type="region of interest" description="Disordered" evidence="4">
    <location>
        <begin position="1"/>
        <end position="21"/>
    </location>
</feature>
<feature type="domain" description="Insecticide toxin TcdB middle/N-terminal" evidence="6">
    <location>
        <begin position="671"/>
        <end position="821"/>
    </location>
</feature>
<comment type="subcellular location">
    <subcellularLocation>
        <location evidence="1">Secreted</location>
    </subcellularLocation>
</comment>
<dbReference type="InterPro" id="IPR003284">
    <property type="entry name" value="Sal_SpvB"/>
</dbReference>
<dbReference type="Proteomes" id="UP001211689">
    <property type="component" value="Unassembled WGS sequence"/>
</dbReference>
<proteinExistence type="predicted"/>
<reference evidence="7 8" key="1">
    <citation type="submission" date="2022-07" db="EMBL/GenBank/DDBJ databases">
        <title>Genome Analysis of Selected Gammaproteobacteria from Nigerian Food snails.</title>
        <authorList>
            <person name="Okafor A.C."/>
        </authorList>
    </citation>
    <scope>NUCLEOTIDE SEQUENCE [LARGE SCALE GENOMIC DNA]</scope>
    <source>
        <strain evidence="7 8">Awg 2</strain>
    </source>
</reference>
<evidence type="ECO:0000313" key="7">
    <source>
        <dbReference type="EMBL" id="MDA8486846.1"/>
    </source>
</evidence>
<evidence type="ECO:0000256" key="4">
    <source>
        <dbReference type="SAM" id="MobiDB-lite"/>
    </source>
</evidence>
<name>A0ABT4YDN7_METRE</name>
<keyword evidence="2" id="KW-0964">Secreted</keyword>